<name>A0A2U1JVD6_9FLAO</name>
<dbReference type="EMBL" id="QCZH01000008">
    <property type="protein sequence ID" value="PWA09167.1"/>
    <property type="molecule type" value="Genomic_DNA"/>
</dbReference>
<gene>
    <name evidence="2" type="ORF">DB891_09515</name>
</gene>
<dbReference type="InterPro" id="IPR053170">
    <property type="entry name" value="Transcription_regulator"/>
</dbReference>
<evidence type="ECO:0000313" key="3">
    <source>
        <dbReference type="Proteomes" id="UP000245618"/>
    </source>
</evidence>
<evidence type="ECO:0000313" key="2">
    <source>
        <dbReference type="EMBL" id="PWA09167.1"/>
    </source>
</evidence>
<dbReference type="Proteomes" id="UP000245618">
    <property type="component" value="Unassembled WGS sequence"/>
</dbReference>
<dbReference type="InterPro" id="IPR007404">
    <property type="entry name" value="YdjM-like"/>
</dbReference>
<keyword evidence="1" id="KW-1133">Transmembrane helix</keyword>
<dbReference type="PANTHER" id="PTHR40031:SF1">
    <property type="entry name" value="MEMBRANE-BOUND METAL-DEPENDENT HYDROLASE"/>
    <property type="match status" value="1"/>
</dbReference>
<dbReference type="AlphaFoldDB" id="A0A2U1JVD6"/>
<keyword evidence="1" id="KW-0812">Transmembrane</keyword>
<feature type="transmembrane region" description="Helical" evidence="1">
    <location>
        <begin position="59"/>
        <end position="76"/>
    </location>
</feature>
<dbReference type="OrthoDB" id="9781927at2"/>
<keyword evidence="2" id="KW-0378">Hydrolase</keyword>
<reference evidence="2 3" key="1">
    <citation type="submission" date="2018-04" db="EMBL/GenBank/DDBJ databases">
        <title>Flavobacterium sp. nov., isolated from glacier ice.</title>
        <authorList>
            <person name="Liu Q."/>
            <person name="Xin Y.-H."/>
        </authorList>
    </citation>
    <scope>NUCLEOTIDE SEQUENCE [LARGE SCALE GENOMIC DNA]</scope>
    <source>
        <strain evidence="2 3">LB2P30</strain>
    </source>
</reference>
<dbReference type="GO" id="GO:0016787">
    <property type="term" value="F:hydrolase activity"/>
    <property type="evidence" value="ECO:0007669"/>
    <property type="project" value="UniProtKB-KW"/>
</dbReference>
<accession>A0A2U1JVD6</accession>
<evidence type="ECO:0000256" key="1">
    <source>
        <dbReference type="SAM" id="Phobius"/>
    </source>
</evidence>
<protein>
    <submittedName>
        <fullName evidence="2">Metal-dependent hydrolase</fullName>
    </submittedName>
</protein>
<dbReference type="Pfam" id="PF04307">
    <property type="entry name" value="YdjM"/>
    <property type="match status" value="1"/>
</dbReference>
<sequence>MDTVSHIVLGAAIGEAILGEKAGRRAMLYGALAGNLPDIDVFGIFFLSDSQQLLFHRGITHSLFFAALISVLLGWLSKRGFRDDSINWINWAWLFFAAILSHLLLDSFTCYGLGLFEPFDNYRLSFDTIFVADPMYTLPFLLCMILAFKAKNGSPQRKKWNKTGLWISSFYLIFAILTHEYAQHIMEQSLKEQKLASDHFTVTPTPLNTFLWMGYSQDKDGTWIGYYSIFDKKKKVDYYRLQRNDSLLLPFAKDKAVQHLKQLSKGNYIVTKEDSIVYFNDIRFGQVSGWDKADGPFAFKYNLNKNAHNKRALNRTKYEVSTYSLFISLLKRIKGK</sequence>
<keyword evidence="3" id="KW-1185">Reference proteome</keyword>
<organism evidence="2 3">
    <name type="scientific">Flavobacterium laiguense</name>
    <dbReference type="NCBI Taxonomy" id="2169409"/>
    <lineage>
        <taxon>Bacteria</taxon>
        <taxon>Pseudomonadati</taxon>
        <taxon>Bacteroidota</taxon>
        <taxon>Flavobacteriia</taxon>
        <taxon>Flavobacteriales</taxon>
        <taxon>Flavobacteriaceae</taxon>
        <taxon>Flavobacterium</taxon>
    </lineage>
</organism>
<feature type="transmembrane region" description="Helical" evidence="1">
    <location>
        <begin position="163"/>
        <end position="182"/>
    </location>
</feature>
<feature type="transmembrane region" description="Helical" evidence="1">
    <location>
        <begin position="88"/>
        <end position="114"/>
    </location>
</feature>
<proteinExistence type="predicted"/>
<feature type="transmembrane region" description="Helical" evidence="1">
    <location>
        <begin position="134"/>
        <end position="151"/>
    </location>
</feature>
<keyword evidence="1" id="KW-0472">Membrane</keyword>
<dbReference type="RefSeq" id="WP_116762907.1">
    <property type="nucleotide sequence ID" value="NZ_QCZH01000008.1"/>
</dbReference>
<comment type="caution">
    <text evidence="2">The sequence shown here is derived from an EMBL/GenBank/DDBJ whole genome shotgun (WGS) entry which is preliminary data.</text>
</comment>
<dbReference type="PANTHER" id="PTHR40031">
    <property type="entry name" value="HYPOTHETICAL MEMBRANE SPANNING PROTEIN"/>
    <property type="match status" value="1"/>
</dbReference>